<evidence type="ECO:0000313" key="2">
    <source>
        <dbReference type="EMBL" id="CAK1600452.1"/>
    </source>
</evidence>
<organism evidence="2 3">
    <name type="scientific">Parnassius mnemosyne</name>
    <name type="common">clouded apollo</name>
    <dbReference type="NCBI Taxonomy" id="213953"/>
    <lineage>
        <taxon>Eukaryota</taxon>
        <taxon>Metazoa</taxon>
        <taxon>Ecdysozoa</taxon>
        <taxon>Arthropoda</taxon>
        <taxon>Hexapoda</taxon>
        <taxon>Insecta</taxon>
        <taxon>Pterygota</taxon>
        <taxon>Neoptera</taxon>
        <taxon>Endopterygota</taxon>
        <taxon>Lepidoptera</taxon>
        <taxon>Glossata</taxon>
        <taxon>Ditrysia</taxon>
        <taxon>Papilionoidea</taxon>
        <taxon>Papilionidae</taxon>
        <taxon>Parnassiinae</taxon>
        <taxon>Parnassini</taxon>
        <taxon>Parnassius</taxon>
        <taxon>Driopa</taxon>
    </lineage>
</organism>
<dbReference type="InterPro" id="IPR005135">
    <property type="entry name" value="Endo/exonuclease/phosphatase"/>
</dbReference>
<dbReference type="Gene3D" id="3.60.10.10">
    <property type="entry name" value="Endonuclease/exonuclease/phosphatase"/>
    <property type="match status" value="1"/>
</dbReference>
<dbReference type="GO" id="GO:0007508">
    <property type="term" value="P:larval heart development"/>
    <property type="evidence" value="ECO:0007669"/>
    <property type="project" value="TreeGrafter"/>
</dbReference>
<evidence type="ECO:0000313" key="3">
    <source>
        <dbReference type="Proteomes" id="UP001314205"/>
    </source>
</evidence>
<dbReference type="InterPro" id="IPR036691">
    <property type="entry name" value="Endo/exonu/phosph_ase_sf"/>
</dbReference>
<dbReference type="Proteomes" id="UP001314205">
    <property type="component" value="Unassembled WGS sequence"/>
</dbReference>
<dbReference type="SUPFAM" id="SSF56219">
    <property type="entry name" value="DNase I-like"/>
    <property type="match status" value="1"/>
</dbReference>
<keyword evidence="3" id="KW-1185">Reference proteome</keyword>
<accession>A0AAV1M2A0</accession>
<dbReference type="GO" id="GO:0061343">
    <property type="term" value="P:cell adhesion involved in heart morphogenesis"/>
    <property type="evidence" value="ECO:0007669"/>
    <property type="project" value="TreeGrafter"/>
</dbReference>
<dbReference type="Pfam" id="PF14529">
    <property type="entry name" value="Exo_endo_phos_2"/>
    <property type="match status" value="1"/>
</dbReference>
<dbReference type="PANTHER" id="PTHR33395">
    <property type="entry name" value="TRANSCRIPTASE, PUTATIVE-RELATED-RELATED"/>
    <property type="match status" value="1"/>
</dbReference>
<name>A0AAV1M2A0_9NEOP</name>
<dbReference type="PANTHER" id="PTHR33395:SF22">
    <property type="entry name" value="REVERSE TRANSCRIPTASE DOMAIN-CONTAINING PROTEIN"/>
    <property type="match status" value="1"/>
</dbReference>
<dbReference type="GO" id="GO:0031012">
    <property type="term" value="C:extracellular matrix"/>
    <property type="evidence" value="ECO:0007669"/>
    <property type="project" value="TreeGrafter"/>
</dbReference>
<dbReference type="AlphaFoldDB" id="A0AAV1M2A0"/>
<dbReference type="GO" id="GO:0003824">
    <property type="term" value="F:catalytic activity"/>
    <property type="evidence" value="ECO:0007669"/>
    <property type="project" value="InterPro"/>
</dbReference>
<reference evidence="2 3" key="1">
    <citation type="submission" date="2023-11" db="EMBL/GenBank/DDBJ databases">
        <authorList>
            <person name="Hedman E."/>
            <person name="Englund M."/>
            <person name="Stromberg M."/>
            <person name="Nyberg Akerstrom W."/>
            <person name="Nylinder S."/>
            <person name="Jareborg N."/>
            <person name="Kallberg Y."/>
            <person name="Kronander E."/>
        </authorList>
    </citation>
    <scope>NUCLEOTIDE SEQUENCE [LARGE SCALE GENOMIC DNA]</scope>
</reference>
<feature type="domain" description="Endonuclease/exonuclease/phosphatase" evidence="1">
    <location>
        <begin position="114"/>
        <end position="231"/>
    </location>
</feature>
<sequence>MSDLKELIKQRGNIRGRITIFEKYLTPLTLINSESERNKLINNELNLRLTKLQELSYSFDEIQSKIEQLDPDISKQLEEREPQERLEFSRDGVELVWISIAARTLSNTQRYALHVRVVYIPSGPMQSYQLTLVQDSLSAVMSAHPQDYIILAGDFNLPNINWTLTGPVHSRLGTCDIQTASRNFINNLKFLGLSQYNLKRNSSNHILDLLISNTHLMTSDPHTPLLLEDHFNPAIEVDASEILVSDRKSKPQIRHNSYKGDYESINNELGNIDWVFIFSNKSTEESVDILYNELYKIIEKFVPKYMLSRRYNYPVWFSKALIAVIKEKSSVHRRWKKYKNSRDYDEFRLLRNRQHKIQKECYNFYIKKMQEGIIKTPKLLWTYIKSKRLKTTSYPKTLHLGTNKYTTDEEICKGFNEYFESVFTDPAPSYNFFSTTAVNNNAESLNSLTITKEEVLKVRDLGVILDSKLTMVDHINCITERAYKMLDFVFRVCKPFSNIKCINAIYFAYVRSLLEYASCVWSPKHAKHIDAIESIQKKFIKYLNFKMSPNCVIYEDSCRFYGFLPLRDRRELLDMLFLHKLLTGQIDSPELLSMISLNVPSKRTRHTNKRLFHVPLSRTSYSSNSVLSRILHNYNTKFSDIDPFNSTTYGFKQVVIKKLM</sequence>
<gene>
    <name evidence="2" type="ORF">PARMNEM_LOCUS19216</name>
</gene>
<evidence type="ECO:0000259" key="1">
    <source>
        <dbReference type="Pfam" id="PF14529"/>
    </source>
</evidence>
<protein>
    <recommendedName>
        <fullName evidence="1">Endonuclease/exonuclease/phosphatase domain-containing protein</fullName>
    </recommendedName>
</protein>
<comment type="caution">
    <text evidence="2">The sequence shown here is derived from an EMBL/GenBank/DDBJ whole genome shotgun (WGS) entry which is preliminary data.</text>
</comment>
<proteinExistence type="predicted"/>
<dbReference type="EMBL" id="CAVLGL010000115">
    <property type="protein sequence ID" value="CAK1600452.1"/>
    <property type="molecule type" value="Genomic_DNA"/>
</dbReference>